<evidence type="ECO:0000256" key="1">
    <source>
        <dbReference type="SAM" id="MobiDB-lite"/>
    </source>
</evidence>
<proteinExistence type="predicted"/>
<evidence type="ECO:0000313" key="2">
    <source>
        <dbReference type="EMBL" id="KAG2223890.1"/>
    </source>
</evidence>
<dbReference type="EMBL" id="JAEPRB010000053">
    <property type="protein sequence ID" value="KAG2223890.1"/>
    <property type="molecule type" value="Genomic_DNA"/>
</dbReference>
<feature type="compositionally biased region" description="Polar residues" evidence="1">
    <location>
        <begin position="14"/>
        <end position="36"/>
    </location>
</feature>
<sequence>MDTITHRSHHNDSSHLNPCNQCSSGGNVIQSPISQQLEHETVLIPPPVYQRNNNYGTAGTAEEENELQQRVEVNNYDHYSRPPSYKDHKKDMRCL</sequence>
<reference evidence="2 3" key="1">
    <citation type="submission" date="2020-12" db="EMBL/GenBank/DDBJ databases">
        <title>Metabolic potential, ecology and presence of endohyphal bacteria is reflected in genomic diversity of Mucoromycotina.</title>
        <authorList>
            <person name="Muszewska A."/>
            <person name="Okrasinska A."/>
            <person name="Steczkiewicz K."/>
            <person name="Drgas O."/>
            <person name="Orlowska M."/>
            <person name="Perlinska-Lenart U."/>
            <person name="Aleksandrzak-Piekarczyk T."/>
            <person name="Szatraj K."/>
            <person name="Zielenkiewicz U."/>
            <person name="Pilsyk S."/>
            <person name="Malc E."/>
            <person name="Mieczkowski P."/>
            <person name="Kruszewska J.S."/>
            <person name="Biernat P."/>
            <person name="Pawlowska J."/>
        </authorList>
    </citation>
    <scope>NUCLEOTIDE SEQUENCE [LARGE SCALE GENOMIC DNA]</scope>
    <source>
        <strain evidence="2 3">CBS 142.35</strain>
    </source>
</reference>
<evidence type="ECO:0000313" key="3">
    <source>
        <dbReference type="Proteomes" id="UP000646827"/>
    </source>
</evidence>
<comment type="caution">
    <text evidence="2">The sequence shown here is derived from an EMBL/GenBank/DDBJ whole genome shotgun (WGS) entry which is preliminary data.</text>
</comment>
<protein>
    <submittedName>
        <fullName evidence="2">Uncharacterized protein</fullName>
    </submittedName>
</protein>
<accession>A0A8H7S854</accession>
<feature type="region of interest" description="Disordered" evidence="1">
    <location>
        <begin position="1"/>
        <end position="95"/>
    </location>
</feature>
<gene>
    <name evidence="2" type="ORF">INT45_012763</name>
</gene>
<dbReference type="OrthoDB" id="10331129at2759"/>
<feature type="compositionally biased region" description="Basic and acidic residues" evidence="1">
    <location>
        <begin position="78"/>
        <end position="95"/>
    </location>
</feature>
<name>A0A8H7S854_9FUNG</name>
<dbReference type="Proteomes" id="UP000646827">
    <property type="component" value="Unassembled WGS sequence"/>
</dbReference>
<dbReference type="AlphaFoldDB" id="A0A8H7S854"/>
<organism evidence="2 3">
    <name type="scientific">Circinella minor</name>
    <dbReference type="NCBI Taxonomy" id="1195481"/>
    <lineage>
        <taxon>Eukaryota</taxon>
        <taxon>Fungi</taxon>
        <taxon>Fungi incertae sedis</taxon>
        <taxon>Mucoromycota</taxon>
        <taxon>Mucoromycotina</taxon>
        <taxon>Mucoromycetes</taxon>
        <taxon>Mucorales</taxon>
        <taxon>Lichtheimiaceae</taxon>
        <taxon>Circinella</taxon>
    </lineage>
</organism>
<keyword evidence="3" id="KW-1185">Reference proteome</keyword>